<dbReference type="Pfam" id="PF01551">
    <property type="entry name" value="Peptidase_M23"/>
    <property type="match status" value="1"/>
</dbReference>
<name>A0A7C4KZS3_9CHLR</name>
<gene>
    <name evidence="2" type="ORF">ENT17_09090</name>
</gene>
<dbReference type="PANTHER" id="PTHR21666">
    <property type="entry name" value="PEPTIDASE-RELATED"/>
    <property type="match status" value="1"/>
</dbReference>
<dbReference type="CDD" id="cd12797">
    <property type="entry name" value="M23_peptidase"/>
    <property type="match status" value="1"/>
</dbReference>
<dbReference type="InterPro" id="IPR016047">
    <property type="entry name" value="M23ase_b-sheet_dom"/>
</dbReference>
<dbReference type="InterPro" id="IPR011055">
    <property type="entry name" value="Dup_hybrid_motif"/>
</dbReference>
<dbReference type="AlphaFoldDB" id="A0A7C4KZS3"/>
<organism evidence="2">
    <name type="scientific">Bellilinea caldifistulae</name>
    <dbReference type="NCBI Taxonomy" id="360411"/>
    <lineage>
        <taxon>Bacteria</taxon>
        <taxon>Bacillati</taxon>
        <taxon>Chloroflexota</taxon>
        <taxon>Anaerolineae</taxon>
        <taxon>Anaerolineales</taxon>
        <taxon>Anaerolineaceae</taxon>
        <taxon>Bellilinea</taxon>
    </lineage>
</organism>
<protein>
    <submittedName>
        <fullName evidence="2">M23 family metallopeptidase</fullName>
    </submittedName>
</protein>
<dbReference type="InterPro" id="IPR050570">
    <property type="entry name" value="Cell_wall_metabolism_enzyme"/>
</dbReference>
<reference evidence="2" key="1">
    <citation type="journal article" date="2020" name="mSystems">
        <title>Genome- and Community-Level Interaction Insights into Carbon Utilization and Element Cycling Functions of Hydrothermarchaeota in Hydrothermal Sediment.</title>
        <authorList>
            <person name="Zhou Z."/>
            <person name="Liu Y."/>
            <person name="Xu W."/>
            <person name="Pan J."/>
            <person name="Luo Z.H."/>
            <person name="Li M."/>
        </authorList>
    </citation>
    <scope>NUCLEOTIDE SEQUENCE [LARGE SCALE GENOMIC DNA]</scope>
    <source>
        <strain evidence="2">SpSt-556</strain>
    </source>
</reference>
<sequence length="188" mass="19597">MLSGGGLGSSPAAGGDLLPPLLLMLLEQLIARQAEQNSAAGSVGAANLLNGGSMFAPLAAGEPSPVPWGRPVGGRLTQAYHAHHNGLDFGVPVGTPVRSTMDGRVIYAGWNDQGYGNLVIVENGPYRTYYAHLSSIPVSVGQQVAAGTVIGLSGNTGNSTGPHLHYEIRINHKAIDPTDLTFNRPPRW</sequence>
<dbReference type="PANTHER" id="PTHR21666:SF270">
    <property type="entry name" value="MUREIN HYDROLASE ACTIVATOR ENVC"/>
    <property type="match status" value="1"/>
</dbReference>
<accession>A0A7C4KZS3</accession>
<evidence type="ECO:0000259" key="1">
    <source>
        <dbReference type="Pfam" id="PF01551"/>
    </source>
</evidence>
<dbReference type="Gene3D" id="2.70.70.10">
    <property type="entry name" value="Glucose Permease (Domain IIA)"/>
    <property type="match status" value="1"/>
</dbReference>
<dbReference type="GO" id="GO:0004222">
    <property type="term" value="F:metalloendopeptidase activity"/>
    <property type="evidence" value="ECO:0007669"/>
    <property type="project" value="TreeGrafter"/>
</dbReference>
<comment type="caution">
    <text evidence="2">The sequence shown here is derived from an EMBL/GenBank/DDBJ whole genome shotgun (WGS) entry which is preliminary data.</text>
</comment>
<dbReference type="SUPFAM" id="SSF51261">
    <property type="entry name" value="Duplicated hybrid motif"/>
    <property type="match status" value="1"/>
</dbReference>
<evidence type="ECO:0000313" key="2">
    <source>
        <dbReference type="EMBL" id="HGS87759.1"/>
    </source>
</evidence>
<dbReference type="EMBL" id="DSXR01000092">
    <property type="protein sequence ID" value="HGS87759.1"/>
    <property type="molecule type" value="Genomic_DNA"/>
</dbReference>
<proteinExistence type="predicted"/>
<feature type="domain" description="M23ase beta-sheet core" evidence="1">
    <location>
        <begin position="83"/>
        <end position="177"/>
    </location>
</feature>